<comment type="caution">
    <text evidence="3">The sequence shown here is derived from an EMBL/GenBank/DDBJ whole genome shotgun (WGS) entry which is preliminary data.</text>
</comment>
<name>A0A7I9XYQ8_9MYCO</name>
<gene>
    <name evidence="3" type="ORF">MBOT_22320</name>
</gene>
<evidence type="ECO:0000256" key="1">
    <source>
        <dbReference type="SAM" id="SignalP"/>
    </source>
</evidence>
<evidence type="ECO:0000313" key="4">
    <source>
        <dbReference type="Proteomes" id="UP000465361"/>
    </source>
</evidence>
<feature type="chain" id="PRO_5038799577" description="DUF5642 domain-containing protein" evidence="1">
    <location>
        <begin position="19"/>
        <end position="216"/>
    </location>
</feature>
<sequence length="216" mass="22401">MVKAVLTMGCACWLAACASGKPADSADIARVADVKSSFGPEFHVTTIAPTGIDPKLFGARKLPEGLRFEPPGCAQFAAGQAMPPGLQGNMAAVSAEGDGNRFITIALETSQPVPVSDPGQNCAKVGFTGGQVRGVVEVVEAPQIAGARTLGVHRVVQTLVDGKPHTGELYDYSAHFGRYQVIVVANPLVVPGKPVVSVDTQRARDLLVKAVTAVKS</sequence>
<accession>A0A7I9XYQ8</accession>
<feature type="domain" description="DUF5642" evidence="2">
    <location>
        <begin position="27"/>
        <end position="215"/>
    </location>
</feature>
<reference evidence="3 4" key="1">
    <citation type="journal article" date="2019" name="Emerg. Microbes Infect.">
        <title>Comprehensive subspecies identification of 175 nontuberculous mycobacteria species based on 7547 genomic profiles.</title>
        <authorList>
            <person name="Matsumoto Y."/>
            <person name="Kinjo T."/>
            <person name="Motooka D."/>
            <person name="Nabeya D."/>
            <person name="Jung N."/>
            <person name="Uechi K."/>
            <person name="Horii T."/>
            <person name="Iida T."/>
            <person name="Fujita J."/>
            <person name="Nakamura S."/>
        </authorList>
    </citation>
    <scope>NUCLEOTIDE SEQUENCE [LARGE SCALE GENOMIC DNA]</scope>
    <source>
        <strain evidence="3 4">JCM 17322</strain>
    </source>
</reference>
<evidence type="ECO:0000313" key="3">
    <source>
        <dbReference type="EMBL" id="GFG74867.1"/>
    </source>
</evidence>
<feature type="signal peptide" evidence="1">
    <location>
        <begin position="1"/>
        <end position="18"/>
    </location>
</feature>
<dbReference type="EMBL" id="BLKW01000004">
    <property type="protein sequence ID" value="GFG74867.1"/>
    <property type="molecule type" value="Genomic_DNA"/>
</dbReference>
<keyword evidence="1" id="KW-0732">Signal</keyword>
<dbReference type="Pfam" id="PF18702">
    <property type="entry name" value="DUF5642"/>
    <property type="match status" value="1"/>
</dbReference>
<organism evidence="3 4">
    <name type="scientific">Mycobacterium botniense</name>
    <dbReference type="NCBI Taxonomy" id="84962"/>
    <lineage>
        <taxon>Bacteria</taxon>
        <taxon>Bacillati</taxon>
        <taxon>Actinomycetota</taxon>
        <taxon>Actinomycetes</taxon>
        <taxon>Mycobacteriales</taxon>
        <taxon>Mycobacteriaceae</taxon>
        <taxon>Mycobacterium</taxon>
    </lineage>
</organism>
<dbReference type="AlphaFoldDB" id="A0A7I9XYQ8"/>
<protein>
    <recommendedName>
        <fullName evidence="2">DUF5642 domain-containing protein</fullName>
    </recommendedName>
</protein>
<dbReference type="PROSITE" id="PS51257">
    <property type="entry name" value="PROKAR_LIPOPROTEIN"/>
    <property type="match status" value="1"/>
</dbReference>
<keyword evidence="4" id="KW-1185">Reference proteome</keyword>
<evidence type="ECO:0000259" key="2">
    <source>
        <dbReference type="Pfam" id="PF18702"/>
    </source>
</evidence>
<dbReference type="InterPro" id="IPR041313">
    <property type="entry name" value="DUF5642"/>
</dbReference>
<proteinExistence type="predicted"/>
<dbReference type="RefSeq" id="WP_163757211.1">
    <property type="nucleotide sequence ID" value="NZ_BLKW01000004.1"/>
</dbReference>
<dbReference type="Proteomes" id="UP000465361">
    <property type="component" value="Unassembled WGS sequence"/>
</dbReference>